<evidence type="ECO:0000313" key="2">
    <source>
        <dbReference type="Proteomes" id="UP001183643"/>
    </source>
</evidence>
<dbReference type="AlphaFoldDB" id="A0AAE3YT57"/>
<keyword evidence="2" id="KW-1185">Reference proteome</keyword>
<reference evidence="1" key="1">
    <citation type="submission" date="2023-07" db="EMBL/GenBank/DDBJ databases">
        <title>Sequencing the genomes of 1000 actinobacteria strains.</title>
        <authorList>
            <person name="Klenk H.-P."/>
        </authorList>
    </citation>
    <scope>NUCLEOTIDE SEQUENCE</scope>
    <source>
        <strain evidence="1">DSM 44707</strain>
    </source>
</reference>
<sequence length="107" mass="11022">MSDVRVEVARAGRAAHDLADAGAELLGRARAAGTRIQALSAAPPWGADEIGAAFEARYRAVEARVLAATEDLGAQVEDLGVSATVAVRRVTATDDANDALIQGAWPV</sequence>
<dbReference type="RefSeq" id="WP_310372595.1">
    <property type="nucleotide sequence ID" value="NZ_JAVDYB010000001.1"/>
</dbReference>
<dbReference type="EMBL" id="JAVDYB010000001">
    <property type="protein sequence ID" value="MDR7279185.1"/>
    <property type="molecule type" value="Genomic_DNA"/>
</dbReference>
<evidence type="ECO:0000313" key="1">
    <source>
        <dbReference type="EMBL" id="MDR7279185.1"/>
    </source>
</evidence>
<dbReference type="Proteomes" id="UP001183643">
    <property type="component" value="Unassembled WGS sequence"/>
</dbReference>
<gene>
    <name evidence="1" type="ORF">J2S41_005963</name>
</gene>
<organism evidence="1 2">
    <name type="scientific">Catenuloplanes atrovinosus</name>
    <dbReference type="NCBI Taxonomy" id="137266"/>
    <lineage>
        <taxon>Bacteria</taxon>
        <taxon>Bacillati</taxon>
        <taxon>Actinomycetota</taxon>
        <taxon>Actinomycetes</taxon>
        <taxon>Micromonosporales</taxon>
        <taxon>Micromonosporaceae</taxon>
        <taxon>Catenuloplanes</taxon>
    </lineage>
</organism>
<name>A0AAE3YT57_9ACTN</name>
<comment type="caution">
    <text evidence="1">The sequence shown here is derived from an EMBL/GenBank/DDBJ whole genome shotgun (WGS) entry which is preliminary data.</text>
</comment>
<protein>
    <submittedName>
        <fullName evidence="1">Uncharacterized protein</fullName>
    </submittedName>
</protein>
<proteinExistence type="predicted"/>
<accession>A0AAE3YT57</accession>